<dbReference type="EMBL" id="CCYD01001510">
    <property type="protein sequence ID" value="CEG45040.1"/>
    <property type="molecule type" value="Genomic_DNA"/>
</dbReference>
<proteinExistence type="predicted"/>
<name>A0A0P1ASI4_PLAHL</name>
<protein>
    <submittedName>
        <fullName evidence="1">Uncharacterized protein</fullName>
    </submittedName>
</protein>
<dbReference type="RefSeq" id="XP_024581409.1">
    <property type="nucleotide sequence ID" value="XM_024715741.1"/>
</dbReference>
<sequence>MFDKTIGAEPTCHTNYKENKDHLIMPFCYSVVEEVLSFSLAFHRQYQIDDKRTSKNLFAVFVNSNGTCEG</sequence>
<keyword evidence="2" id="KW-1185">Reference proteome</keyword>
<evidence type="ECO:0000313" key="1">
    <source>
        <dbReference type="EMBL" id="CEG45040.1"/>
    </source>
</evidence>
<dbReference type="AlphaFoldDB" id="A0A0P1ASI4"/>
<evidence type="ECO:0000313" key="2">
    <source>
        <dbReference type="Proteomes" id="UP000054928"/>
    </source>
</evidence>
<dbReference type="GeneID" id="36396422"/>
<accession>A0A0P1ASI4</accession>
<reference evidence="2" key="1">
    <citation type="submission" date="2014-09" db="EMBL/GenBank/DDBJ databases">
        <authorList>
            <person name="Sharma Rahul"/>
            <person name="Thines Marco"/>
        </authorList>
    </citation>
    <scope>NUCLEOTIDE SEQUENCE [LARGE SCALE GENOMIC DNA]</scope>
</reference>
<dbReference type="Proteomes" id="UP000054928">
    <property type="component" value="Unassembled WGS sequence"/>
</dbReference>
<organism evidence="1 2">
    <name type="scientific">Plasmopara halstedii</name>
    <name type="common">Downy mildew of sunflower</name>
    <dbReference type="NCBI Taxonomy" id="4781"/>
    <lineage>
        <taxon>Eukaryota</taxon>
        <taxon>Sar</taxon>
        <taxon>Stramenopiles</taxon>
        <taxon>Oomycota</taxon>
        <taxon>Peronosporomycetes</taxon>
        <taxon>Peronosporales</taxon>
        <taxon>Peronosporaceae</taxon>
        <taxon>Plasmopara</taxon>
    </lineage>
</organism>